<dbReference type="AlphaFoldDB" id="A0AAD5N0Q7"/>
<gene>
    <name evidence="1" type="ORF">KIN20_017350</name>
</gene>
<evidence type="ECO:0000313" key="1">
    <source>
        <dbReference type="EMBL" id="KAJ1358822.1"/>
    </source>
</evidence>
<sequence>MTKNYCIIVSNTVTEICTVLMNLNGKCSTQMNDMKTVTAINIKNNIMANWSRMMWQNLVNRAVRMSASGPFGSPFFSAIATVCGN</sequence>
<keyword evidence="2" id="KW-1185">Reference proteome</keyword>
<dbReference type="Proteomes" id="UP001196413">
    <property type="component" value="Unassembled WGS sequence"/>
</dbReference>
<protein>
    <submittedName>
        <fullName evidence="1">Uncharacterized protein</fullName>
    </submittedName>
</protein>
<comment type="caution">
    <text evidence="1">The sequence shown here is derived from an EMBL/GenBank/DDBJ whole genome shotgun (WGS) entry which is preliminary data.</text>
</comment>
<reference evidence="1" key="1">
    <citation type="submission" date="2021-06" db="EMBL/GenBank/DDBJ databases">
        <title>Parelaphostrongylus tenuis whole genome reference sequence.</title>
        <authorList>
            <person name="Garwood T.J."/>
            <person name="Larsen P.A."/>
            <person name="Fountain-Jones N.M."/>
            <person name="Garbe J.R."/>
            <person name="Macchietto M.G."/>
            <person name="Kania S.A."/>
            <person name="Gerhold R.W."/>
            <person name="Richards J.E."/>
            <person name="Wolf T.M."/>
        </authorList>
    </citation>
    <scope>NUCLEOTIDE SEQUENCE</scope>
    <source>
        <strain evidence="1">MNPRO001-30</strain>
        <tissue evidence="1">Meninges</tissue>
    </source>
</reference>
<name>A0AAD5N0Q7_PARTN</name>
<accession>A0AAD5N0Q7</accession>
<organism evidence="1 2">
    <name type="scientific">Parelaphostrongylus tenuis</name>
    <name type="common">Meningeal worm</name>
    <dbReference type="NCBI Taxonomy" id="148309"/>
    <lineage>
        <taxon>Eukaryota</taxon>
        <taxon>Metazoa</taxon>
        <taxon>Ecdysozoa</taxon>
        <taxon>Nematoda</taxon>
        <taxon>Chromadorea</taxon>
        <taxon>Rhabditida</taxon>
        <taxon>Rhabditina</taxon>
        <taxon>Rhabditomorpha</taxon>
        <taxon>Strongyloidea</taxon>
        <taxon>Metastrongylidae</taxon>
        <taxon>Parelaphostrongylus</taxon>
    </lineage>
</organism>
<dbReference type="EMBL" id="JAHQIW010003484">
    <property type="protein sequence ID" value="KAJ1358822.1"/>
    <property type="molecule type" value="Genomic_DNA"/>
</dbReference>
<proteinExistence type="predicted"/>
<evidence type="ECO:0000313" key="2">
    <source>
        <dbReference type="Proteomes" id="UP001196413"/>
    </source>
</evidence>